<gene>
    <name evidence="1" type="ORF">GCM10007423_02910</name>
</gene>
<accession>A0ABQ1YD26</accession>
<sequence>MHKCIFFPDWDSAIAILAKIRSQSPFMWPAVTQMDYAGLFAAELGFLADINILAQLPDVAAVNIEAEPGRMAAQT</sequence>
<proteinExistence type="predicted"/>
<dbReference type="Proteomes" id="UP000600214">
    <property type="component" value="Unassembled WGS sequence"/>
</dbReference>
<comment type="caution">
    <text evidence="1">The sequence shown here is derived from an EMBL/GenBank/DDBJ whole genome shotgun (WGS) entry which is preliminary data.</text>
</comment>
<dbReference type="EMBL" id="BMIA01000001">
    <property type="protein sequence ID" value="GGH21638.1"/>
    <property type="molecule type" value="Genomic_DNA"/>
</dbReference>
<reference evidence="2" key="1">
    <citation type="journal article" date="2019" name="Int. J. Syst. Evol. Microbiol.">
        <title>The Global Catalogue of Microorganisms (GCM) 10K type strain sequencing project: providing services to taxonomists for standard genome sequencing and annotation.</title>
        <authorList>
            <consortium name="The Broad Institute Genomics Platform"/>
            <consortium name="The Broad Institute Genome Sequencing Center for Infectious Disease"/>
            <person name="Wu L."/>
            <person name="Ma J."/>
        </authorList>
    </citation>
    <scope>NUCLEOTIDE SEQUENCE [LARGE SCALE GENOMIC DNA]</scope>
    <source>
        <strain evidence="2">CGMCC 1.15288</strain>
    </source>
</reference>
<evidence type="ECO:0000313" key="2">
    <source>
        <dbReference type="Proteomes" id="UP000600214"/>
    </source>
</evidence>
<organism evidence="1 2">
    <name type="scientific">Dyadobacter endophyticus</name>
    <dbReference type="NCBI Taxonomy" id="1749036"/>
    <lineage>
        <taxon>Bacteria</taxon>
        <taxon>Pseudomonadati</taxon>
        <taxon>Bacteroidota</taxon>
        <taxon>Cytophagia</taxon>
        <taxon>Cytophagales</taxon>
        <taxon>Spirosomataceae</taxon>
        <taxon>Dyadobacter</taxon>
    </lineage>
</organism>
<evidence type="ECO:0000313" key="1">
    <source>
        <dbReference type="EMBL" id="GGH21638.1"/>
    </source>
</evidence>
<name>A0ABQ1YD26_9BACT</name>
<protein>
    <submittedName>
        <fullName evidence="1">Uncharacterized protein</fullName>
    </submittedName>
</protein>
<keyword evidence="2" id="KW-1185">Reference proteome</keyword>